<dbReference type="PANTHER" id="PTHR45266">
    <property type="entry name" value="OXALOACETATE DECARBOXYLASE ALPHA CHAIN"/>
    <property type="match status" value="1"/>
</dbReference>
<comment type="caution">
    <text evidence="10">The sequence shown here is derived from an EMBL/GenBank/DDBJ whole genome shotgun (WGS) entry which is preliminary data.</text>
</comment>
<organism evidence="10 11">
    <name type="scientific">Clostridium tagluense</name>
    <dbReference type="NCBI Taxonomy" id="360422"/>
    <lineage>
        <taxon>Bacteria</taxon>
        <taxon>Bacillati</taxon>
        <taxon>Bacillota</taxon>
        <taxon>Clostridia</taxon>
        <taxon>Eubacteriales</taxon>
        <taxon>Clostridiaceae</taxon>
        <taxon>Clostridium</taxon>
    </lineage>
</organism>
<dbReference type="GO" id="GO:0003989">
    <property type="term" value="F:acetyl-CoA carboxylase activity"/>
    <property type="evidence" value="ECO:0007669"/>
    <property type="project" value="InterPro"/>
</dbReference>
<proteinExistence type="predicted"/>
<evidence type="ECO:0000256" key="1">
    <source>
        <dbReference type="ARBA" id="ARBA00005194"/>
    </source>
</evidence>
<dbReference type="GO" id="GO:0006633">
    <property type="term" value="P:fatty acid biosynthetic process"/>
    <property type="evidence" value="ECO:0007669"/>
    <property type="project" value="UniProtKB-UniPathway"/>
</dbReference>
<accession>A0A401UIG2</accession>
<evidence type="ECO:0000256" key="4">
    <source>
        <dbReference type="ARBA" id="ARBA00022832"/>
    </source>
</evidence>
<name>A0A401UIG2_9CLOT</name>
<dbReference type="PRINTS" id="PR01071">
    <property type="entry name" value="ACOABIOTINCC"/>
</dbReference>
<dbReference type="NCBIfam" id="TIGR00531">
    <property type="entry name" value="BCCP"/>
    <property type="match status" value="1"/>
</dbReference>
<keyword evidence="6 8" id="KW-0275">Fatty acid biosynthesis</keyword>
<dbReference type="Proteomes" id="UP000287872">
    <property type="component" value="Unassembled WGS sequence"/>
</dbReference>
<dbReference type="Gene3D" id="2.40.50.100">
    <property type="match status" value="1"/>
</dbReference>
<keyword evidence="5 8" id="KW-0443">Lipid metabolism</keyword>
<dbReference type="EMBL" id="BHYK01000004">
    <property type="protein sequence ID" value="GCD09351.1"/>
    <property type="molecule type" value="Genomic_DNA"/>
</dbReference>
<dbReference type="CDD" id="cd06850">
    <property type="entry name" value="biotinyl_domain"/>
    <property type="match status" value="1"/>
</dbReference>
<dbReference type="SUPFAM" id="SSF51230">
    <property type="entry name" value="Single hybrid motif"/>
    <property type="match status" value="1"/>
</dbReference>
<dbReference type="InterPro" id="IPR011053">
    <property type="entry name" value="Single_hybrid_motif"/>
</dbReference>
<evidence type="ECO:0000313" key="11">
    <source>
        <dbReference type="Proteomes" id="UP000287872"/>
    </source>
</evidence>
<sequence>MDYKNIQELIKTVSESQLTSFEIETEGIKIKMEKKEEQVQVERVTVNAPPVQSVINDSLNRESIATNKISEEKIQSNIVSTIEDVAKAVPDESLFVVKSPIVGTMYSSPGDESQNFVKIGSVVKKGDTLCILEAMKLMNEIESEVDGEIVEVLALNEDMVEYGQPLFKIRKK</sequence>
<comment type="pathway">
    <text evidence="1 8">Lipid metabolism; fatty acid biosynthesis.</text>
</comment>
<evidence type="ECO:0000256" key="8">
    <source>
        <dbReference type="RuleBase" id="RU364072"/>
    </source>
</evidence>
<comment type="function">
    <text evidence="8">This protein is a component of the acetyl coenzyme A carboxylase complex; first, biotin carboxylase catalyzes the carboxylation of the carrier protein and then the transcarboxylase transfers the carboxyl group to form malonyl-CoA.</text>
</comment>
<dbReference type="PANTHER" id="PTHR45266:SF3">
    <property type="entry name" value="OXALOACETATE DECARBOXYLASE ALPHA CHAIN"/>
    <property type="match status" value="1"/>
</dbReference>
<dbReference type="PROSITE" id="PS00188">
    <property type="entry name" value="BIOTIN"/>
    <property type="match status" value="1"/>
</dbReference>
<protein>
    <recommendedName>
        <fullName evidence="2 8">Biotin carboxyl carrier protein of acetyl-CoA carboxylase</fullName>
    </recommendedName>
</protein>
<dbReference type="InterPro" id="IPR000089">
    <property type="entry name" value="Biotin_lipoyl"/>
</dbReference>
<evidence type="ECO:0000256" key="6">
    <source>
        <dbReference type="ARBA" id="ARBA00023160"/>
    </source>
</evidence>
<dbReference type="Pfam" id="PF00364">
    <property type="entry name" value="Biotin_lipoyl"/>
    <property type="match status" value="1"/>
</dbReference>
<dbReference type="OrthoDB" id="9811735at2"/>
<reference evidence="10 11" key="1">
    <citation type="submission" date="2018-11" db="EMBL/GenBank/DDBJ databases">
        <title>Genome sequencing and assembly of Clostridium tagluense strain A121.</title>
        <authorList>
            <person name="Murakami T."/>
            <person name="Segawa T."/>
            <person name="Shcherbakova V.A."/>
            <person name="Mori H."/>
            <person name="Yoshimura Y."/>
        </authorList>
    </citation>
    <scope>NUCLEOTIDE SEQUENCE [LARGE SCALE GENOMIC DNA]</scope>
    <source>
        <strain evidence="10 11">A121</strain>
    </source>
</reference>
<dbReference type="GO" id="GO:0009317">
    <property type="term" value="C:acetyl-CoA carboxylase complex"/>
    <property type="evidence" value="ECO:0007669"/>
    <property type="project" value="InterPro"/>
</dbReference>
<keyword evidence="4 8" id="KW-0276">Fatty acid metabolism</keyword>
<dbReference type="UniPathway" id="UPA00094"/>
<evidence type="ECO:0000256" key="3">
    <source>
        <dbReference type="ARBA" id="ARBA00022516"/>
    </source>
</evidence>
<evidence type="ECO:0000256" key="2">
    <source>
        <dbReference type="ARBA" id="ARBA00017562"/>
    </source>
</evidence>
<keyword evidence="11" id="KW-1185">Reference proteome</keyword>
<evidence type="ECO:0000256" key="7">
    <source>
        <dbReference type="ARBA" id="ARBA00023267"/>
    </source>
</evidence>
<dbReference type="InterPro" id="IPR001882">
    <property type="entry name" value="Biotin_BS"/>
</dbReference>
<dbReference type="PROSITE" id="PS50968">
    <property type="entry name" value="BIOTINYL_LIPOYL"/>
    <property type="match status" value="1"/>
</dbReference>
<dbReference type="InterPro" id="IPR001249">
    <property type="entry name" value="AcCoA_biotinCC"/>
</dbReference>
<gene>
    <name evidence="10" type="primary">accB</name>
    <name evidence="10" type="ORF">Ctaglu_09740</name>
</gene>
<evidence type="ECO:0000259" key="9">
    <source>
        <dbReference type="PROSITE" id="PS50968"/>
    </source>
</evidence>
<dbReference type="InterPro" id="IPR050709">
    <property type="entry name" value="Biotin_Carboxyl_Carrier/Decarb"/>
</dbReference>
<dbReference type="AlphaFoldDB" id="A0A401UIG2"/>
<evidence type="ECO:0000256" key="5">
    <source>
        <dbReference type="ARBA" id="ARBA00023098"/>
    </source>
</evidence>
<evidence type="ECO:0000313" key="10">
    <source>
        <dbReference type="EMBL" id="GCD09351.1"/>
    </source>
</evidence>
<keyword evidence="3 8" id="KW-0444">Lipid biosynthesis</keyword>
<feature type="domain" description="Lipoyl-binding" evidence="9">
    <location>
        <begin position="94"/>
        <end position="170"/>
    </location>
</feature>
<keyword evidence="7 8" id="KW-0092">Biotin</keyword>
<dbReference type="RefSeq" id="WP_124998675.1">
    <property type="nucleotide sequence ID" value="NZ_BHYK01000004.1"/>
</dbReference>